<proteinExistence type="predicted"/>
<protein>
    <submittedName>
        <fullName evidence="1">Uncharacterized protein</fullName>
    </submittedName>
</protein>
<comment type="caution">
    <text evidence="1">The sequence shown here is derived from an EMBL/GenBank/DDBJ whole genome shotgun (WGS) entry which is preliminary data.</text>
</comment>
<reference evidence="1 2" key="1">
    <citation type="journal article" date="2014" name="PLoS Genet.">
        <title>Phylogenetically driven sequencing of extremely halophilic archaea reveals strategies for static and dynamic osmo-response.</title>
        <authorList>
            <person name="Becker E.A."/>
            <person name="Seitzer P.M."/>
            <person name="Tritt A."/>
            <person name="Larsen D."/>
            <person name="Krusor M."/>
            <person name="Yao A.I."/>
            <person name="Wu D."/>
            <person name="Madern D."/>
            <person name="Eisen J.A."/>
            <person name="Darling A.E."/>
            <person name="Facciotti M.T."/>
        </authorList>
    </citation>
    <scope>NUCLEOTIDE SEQUENCE [LARGE SCALE GENOMIC DNA]</scope>
    <source>
        <strain evidence="1 2">ATCC 35960</strain>
    </source>
</reference>
<accession>M0JF08</accession>
<dbReference type="AlphaFoldDB" id="M0JF08"/>
<name>M0JF08_9EURY</name>
<dbReference type="Proteomes" id="UP000011553">
    <property type="component" value="Unassembled WGS sequence"/>
</dbReference>
<keyword evidence="2" id="KW-1185">Reference proteome</keyword>
<evidence type="ECO:0000313" key="2">
    <source>
        <dbReference type="Proteomes" id="UP000011553"/>
    </source>
</evidence>
<dbReference type="EMBL" id="AOLP01000006">
    <property type="protein sequence ID" value="EMA06943.1"/>
    <property type="molecule type" value="Genomic_DNA"/>
</dbReference>
<organism evidence="1 2">
    <name type="scientific">Haloferax denitrificans ATCC 35960</name>
    <dbReference type="NCBI Taxonomy" id="662478"/>
    <lineage>
        <taxon>Archaea</taxon>
        <taxon>Methanobacteriati</taxon>
        <taxon>Methanobacteriota</taxon>
        <taxon>Stenosarchaea group</taxon>
        <taxon>Halobacteria</taxon>
        <taxon>Halobacteriales</taxon>
        <taxon>Haloferacaceae</taxon>
        <taxon>Haloferax</taxon>
    </lineage>
</organism>
<sequence>MEFNDCIRSAPSVFDRDECLTVLFCISRTFTVDLVPRLIRYISKQPNVLNLNLGANLERTLSNSFVTIQRDDMVLTGLVGSPDFERNLSCAGGKPALPKEFPIRLNEVYLFDGCVSINLNNDGLALDSDA</sequence>
<evidence type="ECO:0000313" key="1">
    <source>
        <dbReference type="EMBL" id="EMA06943.1"/>
    </source>
</evidence>
<gene>
    <name evidence="1" type="ORF">C438_05302</name>
</gene>